<evidence type="ECO:0000313" key="4">
    <source>
        <dbReference type="EMBL" id="CAG8443074.1"/>
    </source>
</evidence>
<evidence type="ECO:0000256" key="2">
    <source>
        <dbReference type="ARBA" id="ARBA00023002"/>
    </source>
</evidence>
<dbReference type="GO" id="GO:0005829">
    <property type="term" value="C:cytosol"/>
    <property type="evidence" value="ECO:0007669"/>
    <property type="project" value="TreeGrafter"/>
</dbReference>
<dbReference type="InterPro" id="IPR013154">
    <property type="entry name" value="ADH-like_N"/>
</dbReference>
<name>A0A9N8V502_9GLOM</name>
<dbReference type="InterPro" id="IPR011032">
    <property type="entry name" value="GroES-like_sf"/>
</dbReference>
<feature type="domain" description="Enoyl reductase (ER)" evidence="3">
    <location>
        <begin position="15"/>
        <end position="358"/>
    </location>
</feature>
<dbReference type="PANTHER" id="PTHR48106:SF13">
    <property type="entry name" value="QUINONE OXIDOREDUCTASE-RELATED"/>
    <property type="match status" value="1"/>
</dbReference>
<dbReference type="AlphaFoldDB" id="A0A9N8V502"/>
<keyword evidence="5" id="KW-1185">Reference proteome</keyword>
<reference evidence="4" key="1">
    <citation type="submission" date="2021-06" db="EMBL/GenBank/DDBJ databases">
        <authorList>
            <person name="Kallberg Y."/>
            <person name="Tangrot J."/>
            <person name="Rosling A."/>
        </authorList>
    </citation>
    <scope>NUCLEOTIDE SEQUENCE</scope>
    <source>
        <strain evidence="4">CL551</strain>
    </source>
</reference>
<gene>
    <name evidence="4" type="ORF">AMORRO_LOCUS430</name>
</gene>
<sequence>MTYQLRKVWIIEKTGTFNNLKIKEDGLEPPPPDYLRVKVSCCGLNFADMFAVVGLYSATPKGTFTPGLEFSGVVEHVGKGLKEEEWLGKRVYGVTYFGGYATYINAKSSYVKKTPKGWTDQQACAYVVQGLTVFYALEELGRLKPNQAVLVHSAAGGCGMLALSMLNKRSAKVVGTVGMPSKLDLLNEKYGENPNFNFILRDPAKDFEARAKKALSQITSKNEEFFDIVLDSVMGDWFWPNYNLLNREGRLVIYGSASYTPTDNLHPIWNMFQWLRLGWKYLWRPKVDPLKLVGDNKSLLGFNLIYLYGNEERLGQIFDRLQELELDPPYVGHEFDFDDAVEALTLMRSGKSVGKIVLNAAVPAGLADMSPRKTVQQKLTDVLSTSKKHKKNFKVAAKGATGEGTAVDEKRYEAANESLNESEGTGDEIAFTHEFDQQIITLEKGVSRDELTADAILQQFDLEYKYGPCLGVRRLDRWERAHKLGLSPPIKIRELLTEYPSLNEKNFLEDFLGDTLDSKKIHIVEH</sequence>
<comment type="caution">
    <text evidence="4">The sequence shown here is derived from an EMBL/GenBank/DDBJ whole genome shotgun (WGS) entry which is preliminary data.</text>
</comment>
<dbReference type="OrthoDB" id="48317at2759"/>
<dbReference type="SUPFAM" id="SSF50129">
    <property type="entry name" value="GroES-like"/>
    <property type="match status" value="1"/>
</dbReference>
<dbReference type="GO" id="GO:0006260">
    <property type="term" value="P:DNA replication"/>
    <property type="evidence" value="ECO:0007669"/>
    <property type="project" value="InterPro"/>
</dbReference>
<dbReference type="GO" id="GO:0070402">
    <property type="term" value="F:NADPH binding"/>
    <property type="evidence" value="ECO:0007669"/>
    <property type="project" value="TreeGrafter"/>
</dbReference>
<dbReference type="Proteomes" id="UP000789342">
    <property type="component" value="Unassembled WGS sequence"/>
</dbReference>
<keyword evidence="1" id="KW-0521">NADP</keyword>
<dbReference type="PANTHER" id="PTHR48106">
    <property type="entry name" value="QUINONE OXIDOREDUCTASE PIG3-RELATED"/>
    <property type="match status" value="1"/>
</dbReference>
<evidence type="ECO:0000313" key="5">
    <source>
        <dbReference type="Proteomes" id="UP000789342"/>
    </source>
</evidence>
<protein>
    <submittedName>
        <fullName evidence="4">17866_t:CDS:1</fullName>
    </submittedName>
</protein>
<dbReference type="InterPro" id="IPR007218">
    <property type="entry name" value="DNA_pol_delta_4"/>
</dbReference>
<dbReference type="EMBL" id="CAJVPV010000111">
    <property type="protein sequence ID" value="CAG8443074.1"/>
    <property type="molecule type" value="Genomic_DNA"/>
</dbReference>
<dbReference type="GO" id="GO:0003960">
    <property type="term" value="F:quinone reductase (NADPH) activity"/>
    <property type="evidence" value="ECO:0007669"/>
    <property type="project" value="TreeGrafter"/>
</dbReference>
<dbReference type="Gene3D" id="3.90.180.10">
    <property type="entry name" value="Medium-chain alcohol dehydrogenases, catalytic domain"/>
    <property type="match status" value="1"/>
</dbReference>
<dbReference type="Pfam" id="PF04081">
    <property type="entry name" value="DNA_pol_delta_4"/>
    <property type="match status" value="1"/>
</dbReference>
<dbReference type="Pfam" id="PF08240">
    <property type="entry name" value="ADH_N"/>
    <property type="match status" value="1"/>
</dbReference>
<keyword evidence="2" id="KW-0560">Oxidoreductase</keyword>
<proteinExistence type="predicted"/>
<dbReference type="SMART" id="SM00829">
    <property type="entry name" value="PKS_ER"/>
    <property type="match status" value="1"/>
</dbReference>
<organism evidence="4 5">
    <name type="scientific">Acaulospora morrowiae</name>
    <dbReference type="NCBI Taxonomy" id="94023"/>
    <lineage>
        <taxon>Eukaryota</taxon>
        <taxon>Fungi</taxon>
        <taxon>Fungi incertae sedis</taxon>
        <taxon>Mucoromycota</taxon>
        <taxon>Glomeromycotina</taxon>
        <taxon>Glomeromycetes</taxon>
        <taxon>Diversisporales</taxon>
        <taxon>Acaulosporaceae</taxon>
        <taxon>Acaulospora</taxon>
    </lineage>
</organism>
<dbReference type="Pfam" id="PF13602">
    <property type="entry name" value="ADH_zinc_N_2"/>
    <property type="match status" value="1"/>
</dbReference>
<evidence type="ECO:0000256" key="1">
    <source>
        <dbReference type="ARBA" id="ARBA00022857"/>
    </source>
</evidence>
<dbReference type="GO" id="GO:0035925">
    <property type="term" value="F:mRNA 3'-UTR AU-rich region binding"/>
    <property type="evidence" value="ECO:0007669"/>
    <property type="project" value="TreeGrafter"/>
</dbReference>
<accession>A0A9N8V502</accession>
<dbReference type="Gene3D" id="3.40.50.720">
    <property type="entry name" value="NAD(P)-binding Rossmann-like Domain"/>
    <property type="match status" value="1"/>
</dbReference>
<dbReference type="SUPFAM" id="SSF51735">
    <property type="entry name" value="NAD(P)-binding Rossmann-fold domains"/>
    <property type="match status" value="1"/>
</dbReference>
<dbReference type="InterPro" id="IPR036291">
    <property type="entry name" value="NAD(P)-bd_dom_sf"/>
</dbReference>
<dbReference type="GO" id="GO:0000731">
    <property type="term" value="P:DNA synthesis involved in DNA repair"/>
    <property type="evidence" value="ECO:0007669"/>
    <property type="project" value="InterPro"/>
</dbReference>
<evidence type="ECO:0000259" key="3">
    <source>
        <dbReference type="SMART" id="SM00829"/>
    </source>
</evidence>
<dbReference type="InterPro" id="IPR020843">
    <property type="entry name" value="ER"/>
</dbReference>